<dbReference type="Gene3D" id="3.40.630.30">
    <property type="match status" value="1"/>
</dbReference>
<sequence>MEAVELKLRTEQPADYRETENVTREAFWNLYSPGCCEHYLLHVMRDSPAFVPELDLVAERDGRIVGNVVSLRAVLHGDDGTDCEVLSLGPISVLPECQRQGIGGRLISRTRELARELGFRALLLCGDPDYYLYQGFVPAEMLGIRTADNMYAMALHVCELYDGALSGIRGRYVEDSIYDIDPSAAEAFDREFPAKGKVVGTESQRRFDEIVVVRRPAE</sequence>
<name>D4IJH2_9BACT</name>
<protein>
    <submittedName>
        <fullName evidence="2">Predicted acetyltransferase</fullName>
    </submittedName>
</protein>
<dbReference type="CDD" id="cd04301">
    <property type="entry name" value="NAT_SF"/>
    <property type="match status" value="1"/>
</dbReference>
<keyword evidence="3" id="KW-1185">Reference proteome</keyword>
<evidence type="ECO:0000313" key="3">
    <source>
        <dbReference type="Proteomes" id="UP000008794"/>
    </source>
</evidence>
<gene>
    <name evidence="2" type="ORF">AL1_04360</name>
</gene>
<dbReference type="HOGENOM" id="CLU_081840_1_1_10"/>
<dbReference type="PATRIC" id="fig|717959.3.peg.1962"/>
<dbReference type="KEGG" id="ash:AL1_04360"/>
<evidence type="ECO:0000259" key="1">
    <source>
        <dbReference type="PROSITE" id="PS51186"/>
    </source>
</evidence>
<dbReference type="Pfam" id="PF13508">
    <property type="entry name" value="Acetyltransf_7"/>
    <property type="match status" value="1"/>
</dbReference>
<evidence type="ECO:0000313" key="2">
    <source>
        <dbReference type="EMBL" id="CBK63084.1"/>
    </source>
</evidence>
<dbReference type="PROSITE" id="PS51186">
    <property type="entry name" value="GNAT"/>
    <property type="match status" value="1"/>
</dbReference>
<reference evidence="2 3" key="2">
    <citation type="submission" date="2010-03" db="EMBL/GenBank/DDBJ databases">
        <authorList>
            <person name="Pajon A."/>
        </authorList>
    </citation>
    <scope>NUCLEOTIDE SEQUENCE [LARGE SCALE GENOMIC DNA]</scope>
    <source>
        <strain evidence="2 3">WAL 8301</strain>
    </source>
</reference>
<dbReference type="AlphaFoldDB" id="D4IJH2"/>
<keyword evidence="2" id="KW-0808">Transferase</keyword>
<accession>D4IJH2</accession>
<feature type="domain" description="N-acetyltransferase" evidence="1">
    <location>
        <begin position="6"/>
        <end position="158"/>
    </location>
</feature>
<reference evidence="2 3" key="1">
    <citation type="submission" date="2010-03" db="EMBL/GenBank/DDBJ databases">
        <title>The genome sequence of Alistipes shahii WAL 8301.</title>
        <authorList>
            <consortium name="metaHIT consortium -- http://www.metahit.eu/"/>
            <person name="Pajon A."/>
            <person name="Turner K."/>
            <person name="Parkhill J."/>
        </authorList>
    </citation>
    <scope>NUCLEOTIDE SEQUENCE [LARGE SCALE GENOMIC DNA]</scope>
    <source>
        <strain evidence="2 3">WAL 8301</strain>
    </source>
</reference>
<organism evidence="2 3">
    <name type="scientific">Alistipes shahii WAL 8301</name>
    <dbReference type="NCBI Taxonomy" id="717959"/>
    <lineage>
        <taxon>Bacteria</taxon>
        <taxon>Pseudomonadati</taxon>
        <taxon>Bacteroidota</taxon>
        <taxon>Bacteroidia</taxon>
        <taxon>Bacteroidales</taxon>
        <taxon>Rikenellaceae</taxon>
        <taxon>Alistipes</taxon>
    </lineage>
</organism>
<dbReference type="STRING" id="717959.AL1_04360"/>
<dbReference type="EMBL" id="FP929032">
    <property type="protein sequence ID" value="CBK63084.1"/>
    <property type="molecule type" value="Genomic_DNA"/>
</dbReference>
<dbReference type="SUPFAM" id="SSF55729">
    <property type="entry name" value="Acyl-CoA N-acyltransferases (Nat)"/>
    <property type="match status" value="1"/>
</dbReference>
<dbReference type="GO" id="GO:0016747">
    <property type="term" value="F:acyltransferase activity, transferring groups other than amino-acyl groups"/>
    <property type="evidence" value="ECO:0007669"/>
    <property type="project" value="InterPro"/>
</dbReference>
<dbReference type="InterPro" id="IPR000182">
    <property type="entry name" value="GNAT_dom"/>
</dbReference>
<proteinExistence type="predicted"/>
<dbReference type="Proteomes" id="UP000008794">
    <property type="component" value="Chromosome"/>
</dbReference>
<dbReference type="InterPro" id="IPR016181">
    <property type="entry name" value="Acyl_CoA_acyltransferase"/>
</dbReference>